<reference evidence="7" key="1">
    <citation type="thesis" date="2020" institute="ProQuest LLC" country="789 East Eisenhower Parkway, Ann Arbor, MI, USA">
        <title>Comparative Genomics and Chromosome Evolution.</title>
        <authorList>
            <person name="Mudd A.B."/>
        </authorList>
    </citation>
    <scope>NUCLEOTIDE SEQUENCE</scope>
    <source>
        <strain evidence="7">Female2</strain>
        <tissue evidence="7">Blood</tissue>
    </source>
</reference>
<dbReference type="InterPro" id="IPR011009">
    <property type="entry name" value="Kinase-like_dom_sf"/>
</dbReference>
<evidence type="ECO:0000256" key="4">
    <source>
        <dbReference type="RuleBase" id="RU000304"/>
    </source>
</evidence>
<dbReference type="PANTHER" id="PTHR24359:SF39">
    <property type="entry name" value="PROTEIN KINASE DOMAIN-CONTAINING PROTEIN"/>
    <property type="match status" value="1"/>
</dbReference>
<dbReference type="AlphaFoldDB" id="A0A8T2IQ94"/>
<evidence type="ECO:0000313" key="7">
    <source>
        <dbReference type="EMBL" id="KAG8434152.1"/>
    </source>
</evidence>
<accession>A0A8T2IQ94</accession>
<dbReference type="SUPFAM" id="SSF56112">
    <property type="entry name" value="Protein kinase-like (PK-like)"/>
    <property type="match status" value="1"/>
</dbReference>
<dbReference type="InterPro" id="IPR008271">
    <property type="entry name" value="Ser/Thr_kinase_AS"/>
</dbReference>
<dbReference type="InterPro" id="IPR000719">
    <property type="entry name" value="Prot_kinase_dom"/>
</dbReference>
<comment type="similarity">
    <text evidence="4">Belongs to the protein kinase superfamily.</text>
</comment>
<evidence type="ECO:0000256" key="2">
    <source>
        <dbReference type="ARBA" id="ARBA00022840"/>
    </source>
</evidence>
<sequence>MSEMDENEEILQEMMNLTAKSLRHIDLKEHYRVIMDLGAGSYGHVLQVEHKARDKSMAIKLMKKKSTKKESFLMEYCVSLCLSSHPNIIGTYTVAFETNKYFAFAQELAPAGDLYSILEPGVGLPETIVKRCAMQLAEALDFMHSKALVHRDVKLDNILIFDKDCHNIKLADFGLTRLEGFLLSPMSGTLPYSAPELCILEESDNLELDSSLDVWAFGVLIFCISTGYFPWDTALCKDKNYEEFALWQSNPEHLDIPSSWKQFTHHVLDMFQKLLKINPDKRRPAIEVQKYLKVPWKKCSLKENTNILDNSKYLNKNVDNMNFLQDNAQNESKSTRNSSTISEDSSMANISAHGANWEEQRPSLDELAEDMDNVSLTDN</sequence>
<dbReference type="InterPro" id="IPR017441">
    <property type="entry name" value="Protein_kinase_ATP_BS"/>
</dbReference>
<keyword evidence="1 3" id="KW-0547">Nucleotide-binding</keyword>
<organism evidence="7 8">
    <name type="scientific">Hymenochirus boettgeri</name>
    <name type="common">Congo dwarf clawed frog</name>
    <dbReference type="NCBI Taxonomy" id="247094"/>
    <lineage>
        <taxon>Eukaryota</taxon>
        <taxon>Metazoa</taxon>
        <taxon>Chordata</taxon>
        <taxon>Craniata</taxon>
        <taxon>Vertebrata</taxon>
        <taxon>Euteleostomi</taxon>
        <taxon>Amphibia</taxon>
        <taxon>Batrachia</taxon>
        <taxon>Anura</taxon>
        <taxon>Pipoidea</taxon>
        <taxon>Pipidae</taxon>
        <taxon>Pipinae</taxon>
        <taxon>Hymenochirus</taxon>
    </lineage>
</organism>
<evidence type="ECO:0000256" key="5">
    <source>
        <dbReference type="SAM" id="MobiDB-lite"/>
    </source>
</evidence>
<dbReference type="PROSITE" id="PS00108">
    <property type="entry name" value="PROTEIN_KINASE_ST"/>
    <property type="match status" value="1"/>
</dbReference>
<feature type="compositionally biased region" description="Polar residues" evidence="5">
    <location>
        <begin position="326"/>
        <end position="349"/>
    </location>
</feature>
<dbReference type="SMART" id="SM00220">
    <property type="entry name" value="S_TKc"/>
    <property type="match status" value="1"/>
</dbReference>
<keyword evidence="8" id="KW-1185">Reference proteome</keyword>
<keyword evidence="4" id="KW-0418">Kinase</keyword>
<dbReference type="PANTHER" id="PTHR24359">
    <property type="entry name" value="SERINE/THREONINE-PROTEIN KINASE SBK1"/>
    <property type="match status" value="1"/>
</dbReference>
<keyword evidence="2 3" id="KW-0067">ATP-binding</keyword>
<feature type="region of interest" description="Disordered" evidence="5">
    <location>
        <begin position="326"/>
        <end position="379"/>
    </location>
</feature>
<dbReference type="Gene3D" id="1.10.510.10">
    <property type="entry name" value="Transferase(Phosphotransferase) domain 1"/>
    <property type="match status" value="1"/>
</dbReference>
<dbReference type="EMBL" id="JAACNH010000008">
    <property type="protein sequence ID" value="KAG8434152.1"/>
    <property type="molecule type" value="Genomic_DNA"/>
</dbReference>
<keyword evidence="4" id="KW-0808">Transferase</keyword>
<dbReference type="GO" id="GO:0005524">
    <property type="term" value="F:ATP binding"/>
    <property type="evidence" value="ECO:0007669"/>
    <property type="project" value="UniProtKB-UniRule"/>
</dbReference>
<dbReference type="PROSITE" id="PS50011">
    <property type="entry name" value="PROTEIN_KINASE_DOM"/>
    <property type="match status" value="1"/>
</dbReference>
<dbReference type="OrthoDB" id="6513151at2759"/>
<gene>
    <name evidence="7" type="ORF">GDO86_012502</name>
</gene>
<evidence type="ECO:0000313" key="8">
    <source>
        <dbReference type="Proteomes" id="UP000812440"/>
    </source>
</evidence>
<evidence type="ECO:0000259" key="6">
    <source>
        <dbReference type="PROSITE" id="PS50011"/>
    </source>
</evidence>
<proteinExistence type="inferred from homology"/>
<protein>
    <recommendedName>
        <fullName evidence="6">Protein kinase domain-containing protein</fullName>
    </recommendedName>
</protein>
<dbReference type="PROSITE" id="PS00107">
    <property type="entry name" value="PROTEIN_KINASE_ATP"/>
    <property type="match status" value="1"/>
</dbReference>
<dbReference type="FunFam" id="1.10.510.10:FF:000999">
    <property type="entry name" value="Si:dkey-8e10.3"/>
    <property type="match status" value="1"/>
</dbReference>
<evidence type="ECO:0000256" key="3">
    <source>
        <dbReference type="PROSITE-ProRule" id="PRU10141"/>
    </source>
</evidence>
<evidence type="ECO:0000256" key="1">
    <source>
        <dbReference type="ARBA" id="ARBA00022741"/>
    </source>
</evidence>
<keyword evidence="4" id="KW-0723">Serine/threonine-protein kinase</keyword>
<dbReference type="Proteomes" id="UP000812440">
    <property type="component" value="Chromosome 7"/>
</dbReference>
<feature type="binding site" evidence="3">
    <location>
        <position position="60"/>
    </location>
    <ligand>
        <name>ATP</name>
        <dbReference type="ChEBI" id="CHEBI:30616"/>
    </ligand>
</feature>
<dbReference type="Pfam" id="PF00069">
    <property type="entry name" value="Pkinase"/>
    <property type="match status" value="1"/>
</dbReference>
<dbReference type="GO" id="GO:0004674">
    <property type="term" value="F:protein serine/threonine kinase activity"/>
    <property type="evidence" value="ECO:0007669"/>
    <property type="project" value="UniProtKB-KW"/>
</dbReference>
<feature type="domain" description="Protein kinase" evidence="6">
    <location>
        <begin position="31"/>
        <end position="292"/>
    </location>
</feature>
<name>A0A8T2IQ94_9PIPI</name>
<comment type="caution">
    <text evidence="7">The sequence shown here is derived from an EMBL/GenBank/DDBJ whole genome shotgun (WGS) entry which is preliminary data.</text>
</comment>